<dbReference type="AlphaFoldDB" id="A0A2W2BTU0"/>
<dbReference type="PANTHER" id="PTHR37532">
    <property type="entry name" value="PROTEIN ISCX"/>
    <property type="match status" value="1"/>
</dbReference>
<dbReference type="EMBL" id="QKTW01000026">
    <property type="protein sequence ID" value="PZF71223.1"/>
    <property type="molecule type" value="Genomic_DNA"/>
</dbReference>
<evidence type="ECO:0000313" key="2">
    <source>
        <dbReference type="Proteomes" id="UP000248745"/>
    </source>
</evidence>
<dbReference type="GO" id="GO:0008198">
    <property type="term" value="F:ferrous iron binding"/>
    <property type="evidence" value="ECO:0007669"/>
    <property type="project" value="TreeGrafter"/>
</dbReference>
<dbReference type="InterPro" id="IPR007479">
    <property type="entry name" value="ISC_FeS_clus_asmbl_IscsX"/>
</dbReference>
<dbReference type="GO" id="GO:0016226">
    <property type="term" value="P:iron-sulfur cluster assembly"/>
    <property type="evidence" value="ECO:0007669"/>
    <property type="project" value="InterPro"/>
</dbReference>
<protein>
    <submittedName>
        <fullName evidence="1">Fe-S assembly protein IscX</fullName>
    </submittedName>
</protein>
<organism evidence="1 2">
    <name type="scientific">Taibaiella soli</name>
    <dbReference type="NCBI Taxonomy" id="1649169"/>
    <lineage>
        <taxon>Bacteria</taxon>
        <taxon>Pseudomonadati</taxon>
        <taxon>Bacteroidota</taxon>
        <taxon>Chitinophagia</taxon>
        <taxon>Chitinophagales</taxon>
        <taxon>Chitinophagaceae</taxon>
        <taxon>Taibaiella</taxon>
    </lineage>
</organism>
<dbReference type="PANTHER" id="PTHR37532:SF1">
    <property type="entry name" value="PROTEIN ISCX"/>
    <property type="match status" value="1"/>
</dbReference>
<dbReference type="NCBIfam" id="TIGR03412">
    <property type="entry name" value="iscX_yfhJ"/>
    <property type="match status" value="1"/>
</dbReference>
<evidence type="ECO:0000313" key="1">
    <source>
        <dbReference type="EMBL" id="PZF71223.1"/>
    </source>
</evidence>
<comment type="caution">
    <text evidence="1">The sequence shown here is derived from an EMBL/GenBank/DDBJ whole genome shotgun (WGS) entry which is preliminary data.</text>
</comment>
<name>A0A2W2BTU0_9BACT</name>
<keyword evidence="2" id="KW-1185">Reference proteome</keyword>
<dbReference type="OrthoDB" id="9800346at2"/>
<dbReference type="GO" id="GO:0005829">
    <property type="term" value="C:cytosol"/>
    <property type="evidence" value="ECO:0007669"/>
    <property type="project" value="TreeGrafter"/>
</dbReference>
<accession>A0A2W2BTU0</accession>
<dbReference type="Proteomes" id="UP000248745">
    <property type="component" value="Unassembled WGS sequence"/>
</dbReference>
<dbReference type="Gene3D" id="1.10.10.600">
    <property type="entry name" value="IscX-like"/>
    <property type="match status" value="1"/>
</dbReference>
<dbReference type="InterPro" id="IPR036762">
    <property type="entry name" value="IscX-like_sf"/>
</dbReference>
<dbReference type="Pfam" id="PF04384">
    <property type="entry name" value="Fe-S_assembly"/>
    <property type="match status" value="1"/>
</dbReference>
<reference evidence="1 2" key="1">
    <citation type="submission" date="2018-06" db="EMBL/GenBank/DDBJ databases">
        <title>Mucibacter soli gen. nov., sp. nov., a new member of the family Chitinophagaceae producing mucin.</title>
        <authorList>
            <person name="Kim M.-K."/>
            <person name="Park S."/>
            <person name="Kim T.-S."/>
            <person name="Joung Y."/>
            <person name="Han J.-H."/>
            <person name="Kim S.B."/>
        </authorList>
    </citation>
    <scope>NUCLEOTIDE SEQUENCE [LARGE SCALE GENOMIC DNA]</scope>
    <source>
        <strain evidence="1 2">R1-15</strain>
    </source>
</reference>
<sequence length="80" mass="9882">MMSHFEPPIHWNDYEDIALKLYEKFGDEFTESKIYRVRFTDLLEWVLELPHFVGKREESNEGHLEMIQSSWVYEWRDNQD</sequence>
<proteinExistence type="predicted"/>
<gene>
    <name evidence="1" type="primary">iscX</name>
    <name evidence="1" type="ORF">DN068_19820</name>
</gene>
<dbReference type="SUPFAM" id="SSF140319">
    <property type="entry name" value="IscX-like"/>
    <property type="match status" value="1"/>
</dbReference>